<feature type="chain" id="PRO_5004381051" evidence="1">
    <location>
        <begin position="24"/>
        <end position="231"/>
    </location>
</feature>
<dbReference type="AlphaFoldDB" id="R4WTP6"/>
<proteinExistence type="evidence at transcript level"/>
<sequence>MSCQQAVIGTALFLSLIIIGSTGVRQEYMDDEEEFVTKILHNVSNIIKARILDEFVVQNVTFGLSIGFAELKTGSIGKLSSLVLRDVHQLTVTQSNSVKLYQFDLDLGLSDFRISAEVLYKIEELLAGSTLIEMLTTEDAVRLVGGVRIHLASGRCRAYLDNASIVELGSVKINLTPMTIVNSLLTYLAEGLTNHFSPTIIPYINYAIPTYIVRFNIPTVFSEVICSALKK</sequence>
<protein>
    <submittedName>
        <fullName evidence="2">Uncharacterized protein</fullName>
    </submittedName>
</protein>
<evidence type="ECO:0000313" key="2">
    <source>
        <dbReference type="EMBL" id="BAN21287.1"/>
    </source>
</evidence>
<name>R4WTP6_RIPPE</name>
<evidence type="ECO:0000256" key="1">
    <source>
        <dbReference type="SAM" id="SignalP"/>
    </source>
</evidence>
<organism evidence="2">
    <name type="scientific">Riptortus pedestris</name>
    <name type="common">Bean bug</name>
    <dbReference type="NCBI Taxonomy" id="329032"/>
    <lineage>
        <taxon>Eukaryota</taxon>
        <taxon>Metazoa</taxon>
        <taxon>Ecdysozoa</taxon>
        <taxon>Arthropoda</taxon>
        <taxon>Hexapoda</taxon>
        <taxon>Insecta</taxon>
        <taxon>Pterygota</taxon>
        <taxon>Neoptera</taxon>
        <taxon>Paraneoptera</taxon>
        <taxon>Hemiptera</taxon>
        <taxon>Heteroptera</taxon>
        <taxon>Panheteroptera</taxon>
        <taxon>Pentatomomorpha</taxon>
        <taxon>Coreoidea</taxon>
        <taxon>Alydidae</taxon>
        <taxon>Riptortus</taxon>
    </lineage>
</organism>
<reference evidence="2" key="1">
    <citation type="journal article" date="2013" name="PLoS ONE">
        <title>Gene expression in gut symbiotic organ of stinkbug affected by extracellular bacterial symbiont.</title>
        <authorList>
            <person name="Futahashi R."/>
            <person name="Tanaka K."/>
            <person name="Tanahashi M."/>
            <person name="Nikoh N."/>
            <person name="Kikuchi Y."/>
            <person name="Lee B.L."/>
            <person name="Fukatsu T."/>
        </authorList>
    </citation>
    <scope>NUCLEOTIDE SEQUENCE</scope>
    <source>
        <tissue evidence="2">Midgut</tissue>
    </source>
</reference>
<keyword evidence="1" id="KW-0732">Signal</keyword>
<feature type="signal peptide" evidence="1">
    <location>
        <begin position="1"/>
        <end position="23"/>
    </location>
</feature>
<dbReference type="EMBL" id="AK418072">
    <property type="protein sequence ID" value="BAN21287.1"/>
    <property type="molecule type" value="mRNA"/>
</dbReference>
<accession>R4WTP6</accession>